<evidence type="ECO:0000313" key="2">
    <source>
        <dbReference type="Proteomes" id="UP000188268"/>
    </source>
</evidence>
<sequence length="27" mass="2937">ATALQIEFIRGKTSRAREVVPFGHVGP</sequence>
<organism evidence="1 2">
    <name type="scientific">Corchorus capsularis</name>
    <name type="common">Jute</name>
    <dbReference type="NCBI Taxonomy" id="210143"/>
    <lineage>
        <taxon>Eukaryota</taxon>
        <taxon>Viridiplantae</taxon>
        <taxon>Streptophyta</taxon>
        <taxon>Embryophyta</taxon>
        <taxon>Tracheophyta</taxon>
        <taxon>Spermatophyta</taxon>
        <taxon>Magnoliopsida</taxon>
        <taxon>eudicotyledons</taxon>
        <taxon>Gunneridae</taxon>
        <taxon>Pentapetalae</taxon>
        <taxon>rosids</taxon>
        <taxon>malvids</taxon>
        <taxon>Malvales</taxon>
        <taxon>Malvaceae</taxon>
        <taxon>Grewioideae</taxon>
        <taxon>Apeibeae</taxon>
        <taxon>Corchorus</taxon>
    </lineage>
</organism>
<accession>A0A1R3KWK1</accession>
<proteinExistence type="predicted"/>
<dbReference type="AlphaFoldDB" id="A0A1R3KWK1"/>
<dbReference type="Proteomes" id="UP000188268">
    <property type="component" value="Unassembled WGS sequence"/>
</dbReference>
<keyword evidence="2" id="KW-1185">Reference proteome</keyword>
<comment type="caution">
    <text evidence="1">The sequence shown here is derived from an EMBL/GenBank/DDBJ whole genome shotgun (WGS) entry which is preliminary data.</text>
</comment>
<evidence type="ECO:0000313" key="1">
    <source>
        <dbReference type="EMBL" id="OMP11450.1"/>
    </source>
</evidence>
<protein>
    <submittedName>
        <fullName evidence="1">Uncharacterized protein</fullName>
    </submittedName>
</protein>
<dbReference type="Gramene" id="OMP11450">
    <property type="protein sequence ID" value="OMP11450"/>
    <property type="gene ID" value="CCACVL1_00510"/>
</dbReference>
<name>A0A1R3KWK1_COCAP</name>
<dbReference type="EMBL" id="AWWV01001276">
    <property type="protein sequence ID" value="OMP11450.1"/>
    <property type="molecule type" value="Genomic_DNA"/>
</dbReference>
<feature type="non-terminal residue" evidence="1">
    <location>
        <position position="1"/>
    </location>
</feature>
<reference evidence="1 2" key="1">
    <citation type="submission" date="2013-09" db="EMBL/GenBank/DDBJ databases">
        <title>Corchorus capsularis genome sequencing.</title>
        <authorList>
            <person name="Alam M."/>
            <person name="Haque M.S."/>
            <person name="Islam M.S."/>
            <person name="Emdad E.M."/>
            <person name="Islam M.M."/>
            <person name="Ahmed B."/>
            <person name="Halim A."/>
            <person name="Hossen Q.M.M."/>
            <person name="Hossain M.Z."/>
            <person name="Ahmed R."/>
            <person name="Khan M.M."/>
            <person name="Islam R."/>
            <person name="Rashid M.M."/>
            <person name="Khan S.A."/>
            <person name="Rahman M.S."/>
            <person name="Alam M."/>
        </authorList>
    </citation>
    <scope>NUCLEOTIDE SEQUENCE [LARGE SCALE GENOMIC DNA]</scope>
    <source>
        <strain evidence="2">cv. CVL-1</strain>
        <tissue evidence="1">Whole seedling</tissue>
    </source>
</reference>
<gene>
    <name evidence="1" type="ORF">CCACVL1_00510</name>
</gene>